<keyword evidence="7" id="KW-1185">Reference proteome</keyword>
<evidence type="ECO:0000256" key="2">
    <source>
        <dbReference type="ARBA" id="ARBA00022692"/>
    </source>
</evidence>
<proteinExistence type="inferred from homology"/>
<evidence type="ECO:0000256" key="4">
    <source>
        <dbReference type="ARBA" id="ARBA00023136"/>
    </source>
</evidence>
<gene>
    <name evidence="6" type="ORF">FHT01_001141</name>
</gene>
<protein>
    <recommendedName>
        <fullName evidence="5">Probable membrane transporter protein</fullName>
    </recommendedName>
</protein>
<sequence length="302" mass="32391">MAGRIFWAGIACFAAMYAALWAFAPIDGDVLRRIWFMPAIGVLGATIANTSGTGGGVVFIPVFNILRIEGVIALAPVAITASSFLIQCFGMSMGSLRWGLRVHAQLPPADDHHVRVRIRDFWTIVGAVIAISAPVMLATQRLAHFAPHNVLIAFKAFSILLGLTLIATAWTVNRKLPEQPSLKRIDLIVLLAMAPVGGFITALFSVGIGEMVALYLFIRHYPILLSTGAATVLSALSCLMGAVWHIEAGTVPWEVVALAAPGALVGGFIARPIALWLGSLRLKTLDGAWIVLSSCYLIWVNR</sequence>
<feature type="transmembrane region" description="Helical" evidence="5">
    <location>
        <begin position="255"/>
        <end position="274"/>
    </location>
</feature>
<feature type="transmembrane region" description="Helical" evidence="5">
    <location>
        <begin position="36"/>
        <end position="60"/>
    </location>
</feature>
<evidence type="ECO:0000313" key="6">
    <source>
        <dbReference type="EMBL" id="NIJ23599.1"/>
    </source>
</evidence>
<feature type="transmembrane region" description="Helical" evidence="5">
    <location>
        <begin position="72"/>
        <end position="100"/>
    </location>
</feature>
<evidence type="ECO:0000313" key="7">
    <source>
        <dbReference type="Proteomes" id="UP000788153"/>
    </source>
</evidence>
<keyword evidence="3 5" id="KW-1133">Transmembrane helix</keyword>
<keyword evidence="2 5" id="KW-0812">Transmembrane</keyword>
<dbReference type="InterPro" id="IPR002781">
    <property type="entry name" value="TM_pro_TauE-like"/>
</dbReference>
<feature type="transmembrane region" description="Helical" evidence="5">
    <location>
        <begin position="6"/>
        <end position="24"/>
    </location>
</feature>
<evidence type="ECO:0000256" key="1">
    <source>
        <dbReference type="ARBA" id="ARBA00004141"/>
    </source>
</evidence>
<dbReference type="PANTHER" id="PTHR43701">
    <property type="entry name" value="MEMBRANE TRANSPORTER PROTEIN MJ0441-RELATED"/>
    <property type="match status" value="1"/>
</dbReference>
<reference evidence="6 7" key="1">
    <citation type="submission" date="2020-03" db="EMBL/GenBank/DDBJ databases">
        <title>Genomic Encyclopedia of Type Strains, Phase IV (KMG-IV): sequencing the most valuable type-strain genomes for metagenomic binning, comparative biology and taxonomic classification.</title>
        <authorList>
            <person name="Goeker M."/>
        </authorList>
    </citation>
    <scope>NUCLEOTIDE SEQUENCE [LARGE SCALE GENOMIC DNA]</scope>
    <source>
        <strain evidence="6 7">DSM 22753</strain>
    </source>
</reference>
<comment type="similarity">
    <text evidence="5">Belongs to the 4-toluene sulfonate uptake permease (TSUP) (TC 2.A.102) family.</text>
</comment>
<feature type="transmembrane region" description="Helical" evidence="5">
    <location>
        <begin position="223"/>
        <end position="243"/>
    </location>
</feature>
<dbReference type="EMBL" id="JAASQP010000001">
    <property type="protein sequence ID" value="NIJ23599.1"/>
    <property type="molecule type" value="Genomic_DNA"/>
</dbReference>
<accession>A0ABX0U1M2</accession>
<evidence type="ECO:0000256" key="5">
    <source>
        <dbReference type="RuleBase" id="RU363041"/>
    </source>
</evidence>
<keyword evidence="4 5" id="KW-0472">Membrane</keyword>
<organism evidence="6 7">
    <name type="scientific">Sphingomonas japonica</name>
    <dbReference type="NCBI Taxonomy" id="511662"/>
    <lineage>
        <taxon>Bacteria</taxon>
        <taxon>Pseudomonadati</taxon>
        <taxon>Pseudomonadota</taxon>
        <taxon>Alphaproteobacteria</taxon>
        <taxon>Sphingomonadales</taxon>
        <taxon>Sphingomonadaceae</taxon>
        <taxon>Sphingomonas</taxon>
    </lineage>
</organism>
<dbReference type="Pfam" id="PF01925">
    <property type="entry name" value="TauE"/>
    <property type="match status" value="1"/>
</dbReference>
<feature type="transmembrane region" description="Helical" evidence="5">
    <location>
        <begin position="185"/>
        <end position="217"/>
    </location>
</feature>
<keyword evidence="5" id="KW-1003">Cell membrane</keyword>
<feature type="transmembrane region" description="Helical" evidence="5">
    <location>
        <begin position="121"/>
        <end position="139"/>
    </location>
</feature>
<evidence type="ECO:0000256" key="3">
    <source>
        <dbReference type="ARBA" id="ARBA00022989"/>
    </source>
</evidence>
<dbReference type="PANTHER" id="PTHR43701:SF2">
    <property type="entry name" value="MEMBRANE TRANSPORTER PROTEIN YJNA-RELATED"/>
    <property type="match status" value="1"/>
</dbReference>
<dbReference type="RefSeq" id="WP_140231237.1">
    <property type="nucleotide sequence ID" value="NZ_BAAAEV010000001.1"/>
</dbReference>
<comment type="subcellular location">
    <subcellularLocation>
        <location evidence="5">Cell membrane</location>
        <topology evidence="5">Multi-pass membrane protein</topology>
    </subcellularLocation>
    <subcellularLocation>
        <location evidence="1">Membrane</location>
        <topology evidence="1">Multi-pass membrane protein</topology>
    </subcellularLocation>
</comment>
<feature type="transmembrane region" description="Helical" evidence="5">
    <location>
        <begin position="151"/>
        <end position="173"/>
    </location>
</feature>
<comment type="caution">
    <text evidence="6">The sequence shown here is derived from an EMBL/GenBank/DDBJ whole genome shotgun (WGS) entry which is preliminary data.</text>
</comment>
<dbReference type="Proteomes" id="UP000788153">
    <property type="component" value="Unassembled WGS sequence"/>
</dbReference>
<dbReference type="InterPro" id="IPR051598">
    <property type="entry name" value="TSUP/Inactive_protease-like"/>
</dbReference>
<name>A0ABX0U1M2_9SPHN</name>